<accession>A0ABW4J1W1</accession>
<proteinExistence type="predicted"/>
<reference evidence="3" key="1">
    <citation type="journal article" date="2019" name="Int. J. Syst. Evol. Microbiol.">
        <title>The Global Catalogue of Microorganisms (GCM) 10K type strain sequencing project: providing services to taxonomists for standard genome sequencing and annotation.</title>
        <authorList>
            <consortium name="The Broad Institute Genomics Platform"/>
            <consortium name="The Broad Institute Genome Sequencing Center for Infectious Disease"/>
            <person name="Wu L."/>
            <person name="Ma J."/>
        </authorList>
    </citation>
    <scope>NUCLEOTIDE SEQUENCE [LARGE SCALE GENOMIC DNA]</scope>
    <source>
        <strain evidence="3">CGMCC 1.12470</strain>
    </source>
</reference>
<dbReference type="EMBL" id="JBHUDX010000108">
    <property type="protein sequence ID" value="MFD1662901.1"/>
    <property type="molecule type" value="Genomic_DNA"/>
</dbReference>
<organism evidence="2 3">
    <name type="scientific">Streptomyces caeni</name>
    <dbReference type="NCBI Taxonomy" id="2307231"/>
    <lineage>
        <taxon>Bacteria</taxon>
        <taxon>Bacillati</taxon>
        <taxon>Actinomycetota</taxon>
        <taxon>Actinomycetes</taxon>
        <taxon>Kitasatosporales</taxon>
        <taxon>Streptomycetaceae</taxon>
        <taxon>Streptomyces</taxon>
    </lineage>
</organism>
<protein>
    <recommendedName>
        <fullName evidence="4">Transmembrane protein</fullName>
    </recommendedName>
</protein>
<feature type="transmembrane region" description="Helical" evidence="1">
    <location>
        <begin position="72"/>
        <end position="95"/>
    </location>
</feature>
<evidence type="ECO:0000313" key="2">
    <source>
        <dbReference type="EMBL" id="MFD1662901.1"/>
    </source>
</evidence>
<dbReference type="Proteomes" id="UP001597261">
    <property type="component" value="Unassembled WGS sequence"/>
</dbReference>
<keyword evidence="1" id="KW-0472">Membrane</keyword>
<sequence>MTKMPDLNLDTPKRNDRFGQIRNLPMWQGILAALPLGLLLIGGLIGGFIGALGMVTNLKIARAALAPTWKALSMVGVVLGAVIAYLLIAAAVTAAF</sequence>
<evidence type="ECO:0000256" key="1">
    <source>
        <dbReference type="SAM" id="Phobius"/>
    </source>
</evidence>
<keyword evidence="3" id="KW-1185">Reference proteome</keyword>
<evidence type="ECO:0008006" key="4">
    <source>
        <dbReference type="Google" id="ProtNLM"/>
    </source>
</evidence>
<dbReference type="RefSeq" id="WP_381091261.1">
    <property type="nucleotide sequence ID" value="NZ_JBHUDX010000108.1"/>
</dbReference>
<evidence type="ECO:0000313" key="3">
    <source>
        <dbReference type="Proteomes" id="UP001597261"/>
    </source>
</evidence>
<keyword evidence="1" id="KW-0812">Transmembrane</keyword>
<feature type="transmembrane region" description="Helical" evidence="1">
    <location>
        <begin position="30"/>
        <end position="52"/>
    </location>
</feature>
<name>A0ABW4J1W1_9ACTN</name>
<keyword evidence="1" id="KW-1133">Transmembrane helix</keyword>
<gene>
    <name evidence="2" type="ORF">ACFSL4_33230</name>
</gene>
<comment type="caution">
    <text evidence="2">The sequence shown here is derived from an EMBL/GenBank/DDBJ whole genome shotgun (WGS) entry which is preliminary data.</text>
</comment>